<sequence length="55" mass="6197">YAKENPPIWFINQATGIAESERQLSRTYERTQNASVGDQAEAVFERKVNIASDVP</sequence>
<protein>
    <submittedName>
        <fullName evidence="1">Uncharacterized protein</fullName>
    </submittedName>
</protein>
<gene>
    <name evidence="1" type="ORF">PECUL_23A037359</name>
</gene>
<name>A0AAD1W7J2_PELCU</name>
<organism evidence="1 2">
    <name type="scientific">Pelobates cultripes</name>
    <name type="common">Western spadefoot toad</name>
    <dbReference type="NCBI Taxonomy" id="61616"/>
    <lineage>
        <taxon>Eukaryota</taxon>
        <taxon>Metazoa</taxon>
        <taxon>Chordata</taxon>
        <taxon>Craniata</taxon>
        <taxon>Vertebrata</taxon>
        <taxon>Euteleostomi</taxon>
        <taxon>Amphibia</taxon>
        <taxon>Batrachia</taxon>
        <taxon>Anura</taxon>
        <taxon>Pelobatoidea</taxon>
        <taxon>Pelobatidae</taxon>
        <taxon>Pelobates</taxon>
    </lineage>
</organism>
<feature type="non-terminal residue" evidence="1">
    <location>
        <position position="55"/>
    </location>
</feature>
<accession>A0AAD1W7J2</accession>
<dbReference type="Proteomes" id="UP001295444">
    <property type="component" value="Chromosome 05"/>
</dbReference>
<dbReference type="EMBL" id="OW240916">
    <property type="protein sequence ID" value="CAH2291464.1"/>
    <property type="molecule type" value="Genomic_DNA"/>
</dbReference>
<reference evidence="1" key="1">
    <citation type="submission" date="2022-03" db="EMBL/GenBank/DDBJ databases">
        <authorList>
            <person name="Alioto T."/>
            <person name="Alioto T."/>
            <person name="Gomez Garrido J."/>
        </authorList>
    </citation>
    <scope>NUCLEOTIDE SEQUENCE</scope>
</reference>
<keyword evidence="2" id="KW-1185">Reference proteome</keyword>
<evidence type="ECO:0000313" key="1">
    <source>
        <dbReference type="EMBL" id="CAH2291464.1"/>
    </source>
</evidence>
<proteinExistence type="predicted"/>
<feature type="non-terminal residue" evidence="1">
    <location>
        <position position="1"/>
    </location>
</feature>
<dbReference type="AlphaFoldDB" id="A0AAD1W7J2"/>
<evidence type="ECO:0000313" key="2">
    <source>
        <dbReference type="Proteomes" id="UP001295444"/>
    </source>
</evidence>